<dbReference type="eggNOG" id="COG2267">
    <property type="taxonomic scope" value="Bacteria"/>
</dbReference>
<comment type="caution">
    <text evidence="2">The sequence shown here is derived from an EMBL/GenBank/DDBJ whole genome shotgun (WGS) entry which is preliminary data.</text>
</comment>
<gene>
    <name evidence="2" type="ORF">TMS3_0104390</name>
</gene>
<feature type="domain" description="AB hydrolase-1" evidence="1">
    <location>
        <begin position="23"/>
        <end position="257"/>
    </location>
</feature>
<dbReference type="AlphaFoldDB" id="A0A0A1YQ56"/>
<dbReference type="InterPro" id="IPR029058">
    <property type="entry name" value="AB_hydrolase_fold"/>
</dbReference>
<sequence length="276" mass="29388">MHINYLPLAAGRLRYLDNQGSGPLLLFCHGNSSAAAAFSAQFDELGERYRIIALDFLGHGGSEPARNPEQAYSFAGFAQSLVEAVELLSLDQYFVVGHSLGGHAALEALPRLHGLLGLVLVAAPPFNANTAGQTFSPDPSDGLVFQAELDLQQVGRLAAAFVNSARLSEPLLALVEAGIHATDPQVRSQLGACLGAGGFADECQLLRDSAVPTLLLQGQADGFIDWQYCAAADSFVGCNLSVGLFEDCGHNPHLEQPQRFNDLLDSFVAHTLRKMS</sequence>
<dbReference type="InterPro" id="IPR000073">
    <property type="entry name" value="AB_hydrolase_1"/>
</dbReference>
<keyword evidence="3" id="KW-1185">Reference proteome</keyword>
<dbReference type="PANTHER" id="PTHR43798">
    <property type="entry name" value="MONOACYLGLYCEROL LIPASE"/>
    <property type="match status" value="1"/>
</dbReference>
<dbReference type="EMBL" id="AWSQ01000001">
    <property type="protein sequence ID" value="KFX71178.1"/>
    <property type="molecule type" value="Genomic_DNA"/>
</dbReference>
<dbReference type="Proteomes" id="UP000030063">
    <property type="component" value="Unassembled WGS sequence"/>
</dbReference>
<dbReference type="OrthoDB" id="2086224at2"/>
<dbReference type="SUPFAM" id="SSF53474">
    <property type="entry name" value="alpha/beta-Hydrolases"/>
    <property type="match status" value="1"/>
</dbReference>
<dbReference type="Gene3D" id="3.40.50.1820">
    <property type="entry name" value="alpha/beta hydrolase"/>
    <property type="match status" value="1"/>
</dbReference>
<name>A0A0A1YQ56_9PSED</name>
<dbReference type="RefSeq" id="WP_025164014.1">
    <property type="nucleotide sequence ID" value="NZ_AWSQ01000001.1"/>
</dbReference>
<dbReference type="STRING" id="1395571.TMS3_0104390"/>
<dbReference type="Pfam" id="PF00561">
    <property type="entry name" value="Abhydrolase_1"/>
    <property type="match status" value="1"/>
</dbReference>
<reference evidence="2 3" key="1">
    <citation type="journal article" date="2014" name="Genome Announc.">
        <title>Draft Genome Sequence of Petroleum Oil-Degrading Marine Bacterium Pseudomonas taeanensis Strain MS-3, Isolated from a Crude Oil-Contaminated Seashore.</title>
        <authorList>
            <person name="Lee S.Y."/>
            <person name="Kim S.H."/>
            <person name="Lee D.G."/>
            <person name="Shin S."/>
            <person name="Yun S.H."/>
            <person name="Choi C.W."/>
            <person name="Chung Y.H."/>
            <person name="Choi J.S."/>
            <person name="Kahng H.Y."/>
            <person name="Kim S.I."/>
        </authorList>
    </citation>
    <scope>NUCLEOTIDE SEQUENCE [LARGE SCALE GENOMIC DNA]</scope>
    <source>
        <strain evidence="2 3">MS-3</strain>
    </source>
</reference>
<dbReference type="InterPro" id="IPR050266">
    <property type="entry name" value="AB_hydrolase_sf"/>
</dbReference>
<evidence type="ECO:0000313" key="3">
    <source>
        <dbReference type="Proteomes" id="UP000030063"/>
    </source>
</evidence>
<evidence type="ECO:0000313" key="2">
    <source>
        <dbReference type="EMBL" id="KFX71178.1"/>
    </source>
</evidence>
<dbReference type="PRINTS" id="PR00111">
    <property type="entry name" value="ABHYDROLASE"/>
</dbReference>
<proteinExistence type="predicted"/>
<evidence type="ECO:0000259" key="1">
    <source>
        <dbReference type="Pfam" id="PF00561"/>
    </source>
</evidence>
<accession>A0A0A1YQ56</accession>
<organism evidence="2 3">
    <name type="scientific">Pseudomonas taeanensis MS-3</name>
    <dbReference type="NCBI Taxonomy" id="1395571"/>
    <lineage>
        <taxon>Bacteria</taxon>
        <taxon>Pseudomonadati</taxon>
        <taxon>Pseudomonadota</taxon>
        <taxon>Gammaproteobacteria</taxon>
        <taxon>Pseudomonadales</taxon>
        <taxon>Pseudomonadaceae</taxon>
        <taxon>Pseudomonas</taxon>
    </lineage>
</organism>
<protein>
    <recommendedName>
        <fullName evidence="1">AB hydrolase-1 domain-containing protein</fullName>
    </recommendedName>
</protein>